<dbReference type="GO" id="GO:0000281">
    <property type="term" value="P:mitotic cytokinesis"/>
    <property type="evidence" value="ECO:0007669"/>
    <property type="project" value="TreeGrafter"/>
</dbReference>
<comment type="caution">
    <text evidence="3">The sequence shown here is derived from an EMBL/GenBank/DDBJ whole genome shotgun (WGS) entry which is preliminary data.</text>
</comment>
<feature type="domain" description="PH" evidence="2">
    <location>
        <begin position="697"/>
        <end position="805"/>
    </location>
</feature>
<dbReference type="SUPFAM" id="SSF50729">
    <property type="entry name" value="PH domain-like"/>
    <property type="match status" value="1"/>
</dbReference>
<dbReference type="GO" id="GO:0031106">
    <property type="term" value="P:septin ring organization"/>
    <property type="evidence" value="ECO:0007669"/>
    <property type="project" value="TreeGrafter"/>
</dbReference>
<dbReference type="Pfam" id="PF00169">
    <property type="entry name" value="PH"/>
    <property type="match status" value="1"/>
</dbReference>
<dbReference type="PANTHER" id="PTHR21538">
    <property type="entry name" value="ANILLIN/RHOTEKIN RTKN"/>
    <property type="match status" value="1"/>
</dbReference>
<feature type="region of interest" description="Disordered" evidence="1">
    <location>
        <begin position="36"/>
        <end position="61"/>
    </location>
</feature>
<name>A0A811L7J8_9BILA</name>
<dbReference type="PROSITE" id="PS50003">
    <property type="entry name" value="PH_DOMAIN"/>
    <property type="match status" value="1"/>
</dbReference>
<keyword evidence="4" id="KW-1185">Reference proteome</keyword>
<gene>
    <name evidence="3" type="ORF">BOKJ2_LOCUS10441</name>
</gene>
<dbReference type="PANTHER" id="PTHR21538:SF23">
    <property type="entry name" value="ANILLIN"/>
    <property type="match status" value="1"/>
</dbReference>
<evidence type="ECO:0000259" key="2">
    <source>
        <dbReference type="PROSITE" id="PS50003"/>
    </source>
</evidence>
<reference evidence="3" key="1">
    <citation type="submission" date="2020-09" db="EMBL/GenBank/DDBJ databases">
        <authorList>
            <person name="Kikuchi T."/>
        </authorList>
    </citation>
    <scope>NUCLEOTIDE SEQUENCE</scope>
    <source>
        <strain evidence="3">SH1</strain>
    </source>
</reference>
<dbReference type="GO" id="GO:0005826">
    <property type="term" value="C:actomyosin contractile ring"/>
    <property type="evidence" value="ECO:0007669"/>
    <property type="project" value="TreeGrafter"/>
</dbReference>
<dbReference type="InterPro" id="IPR001849">
    <property type="entry name" value="PH_domain"/>
</dbReference>
<dbReference type="Proteomes" id="UP000614601">
    <property type="component" value="Unassembled WGS sequence"/>
</dbReference>
<evidence type="ECO:0000256" key="1">
    <source>
        <dbReference type="SAM" id="MobiDB-lite"/>
    </source>
</evidence>
<feature type="compositionally biased region" description="Acidic residues" evidence="1">
    <location>
        <begin position="279"/>
        <end position="288"/>
    </location>
</feature>
<feature type="compositionally biased region" description="Polar residues" evidence="1">
    <location>
        <begin position="249"/>
        <end position="259"/>
    </location>
</feature>
<accession>A0A811L7J8</accession>
<proteinExistence type="predicted"/>
<feature type="region of interest" description="Disordered" evidence="1">
    <location>
        <begin position="138"/>
        <end position="159"/>
    </location>
</feature>
<dbReference type="EMBL" id="CAJFDH010000005">
    <property type="protein sequence ID" value="CAD5223671.1"/>
    <property type="molecule type" value="Genomic_DNA"/>
</dbReference>
<organism evidence="3 4">
    <name type="scientific">Bursaphelenchus okinawaensis</name>
    <dbReference type="NCBI Taxonomy" id="465554"/>
    <lineage>
        <taxon>Eukaryota</taxon>
        <taxon>Metazoa</taxon>
        <taxon>Ecdysozoa</taxon>
        <taxon>Nematoda</taxon>
        <taxon>Chromadorea</taxon>
        <taxon>Rhabditida</taxon>
        <taxon>Tylenchina</taxon>
        <taxon>Tylenchomorpha</taxon>
        <taxon>Aphelenchoidea</taxon>
        <taxon>Aphelenchoididae</taxon>
        <taxon>Bursaphelenchus</taxon>
    </lineage>
</organism>
<dbReference type="AlphaFoldDB" id="A0A811L7J8"/>
<feature type="compositionally biased region" description="Basic and acidic residues" evidence="1">
    <location>
        <begin position="305"/>
        <end position="326"/>
    </location>
</feature>
<feature type="compositionally biased region" description="Polar residues" evidence="1">
    <location>
        <begin position="40"/>
        <end position="58"/>
    </location>
</feature>
<dbReference type="InterPro" id="IPR051364">
    <property type="entry name" value="Cytokinesis/Rho-signaling"/>
</dbReference>
<dbReference type="Proteomes" id="UP000783686">
    <property type="component" value="Unassembled WGS sequence"/>
</dbReference>
<feature type="region of interest" description="Disordered" evidence="1">
    <location>
        <begin position="191"/>
        <end position="348"/>
    </location>
</feature>
<feature type="compositionally biased region" description="Basic and acidic residues" evidence="1">
    <location>
        <begin position="207"/>
        <end position="219"/>
    </location>
</feature>
<dbReference type="InterPro" id="IPR011993">
    <property type="entry name" value="PH-like_dom_sf"/>
</dbReference>
<dbReference type="EMBL" id="CAJFCW020000005">
    <property type="protein sequence ID" value="CAG9118439.1"/>
    <property type="molecule type" value="Genomic_DNA"/>
</dbReference>
<dbReference type="GO" id="GO:0000915">
    <property type="term" value="P:actomyosin contractile ring assembly"/>
    <property type="evidence" value="ECO:0007669"/>
    <property type="project" value="TreeGrafter"/>
</dbReference>
<dbReference type="SMART" id="SM00233">
    <property type="entry name" value="PH"/>
    <property type="match status" value="1"/>
</dbReference>
<dbReference type="OrthoDB" id="10429172at2759"/>
<evidence type="ECO:0000313" key="4">
    <source>
        <dbReference type="Proteomes" id="UP000614601"/>
    </source>
</evidence>
<feature type="compositionally biased region" description="Polar residues" evidence="1">
    <location>
        <begin position="192"/>
        <end position="204"/>
    </location>
</feature>
<dbReference type="Gene3D" id="2.30.29.30">
    <property type="entry name" value="Pleckstrin-homology domain (PH domain)/Phosphotyrosine-binding domain (PTB)"/>
    <property type="match status" value="1"/>
</dbReference>
<feature type="compositionally biased region" description="Low complexity" evidence="1">
    <location>
        <begin position="237"/>
        <end position="248"/>
    </location>
</feature>
<feature type="compositionally biased region" description="Acidic residues" evidence="1">
    <location>
        <begin position="327"/>
        <end position="337"/>
    </location>
</feature>
<sequence length="814" mass="93123">MANTSMDDFIEEAQKKYQLRGNILSTLQEKVNNKLKDSTESLSSTKSGPNTQLGGSETDSCKMSCENASNGTAEVEENLDDSSWMLQTFGKKIENHDDSSTSLDKYLQNRRTYGEAFGENDDNIERITVTECRETRIIRRESQASSKSSRHESPKRSVLSRVTELESLPMSPKVKDVPFKKVSNIRAKFENADTSTSSKQSFAITPTRREPKRSDRDIFTEPISRVRQPSEAKSIFENELNLNTDNTEGTVRSRQQSETLPPPVPPHKSISQEDQYLSAEEENLEEQDVNDKAGNHTVFDEVFDEQDHHQKEEEKVEDVAEQKEEEVPFVDEEEAVKEEELLPSPIVTPARTEKPLKFFGTPKTHSTPVLEDLQKKKAVLETPSKSGLFDEINADFQEYQKNSLPRFKKSDGGDHSDGTPYRSMSEYRKELSEKMYLKRSEVECASPAPVTHEASDEDKKKYVKQILRKLNSDENVTLAQFKQAQRALQLINTKSQSDEEETVAAHHVMLQCRASVEANRRMRDIIELNPSAALLPEMKASFTFNRVTFDIHPEFQRRILIEPISCYFAIVITHRETVKWSSCISARKHQKGKMTVDMYTNVDGVGPGFEIFIEVYYLTLAKKSEEKKSFVAEFMGTLLRGHAQRNDLKDMNCAFQRIGTTKLDSTNMRNRHLKTETVPPLGPRIDVSFDFKLMESNQHCEGMVRRHEIIAGVANWANEYAVFGKWHLSFWETKRDFDEKKAPVKVVNLKSAFKVEEVDSLASYNHSFAIEYKNLDTEAIETLTLAAVTEEEQHVWLKTLESYVKGLNFWAHHT</sequence>
<evidence type="ECO:0000313" key="3">
    <source>
        <dbReference type="EMBL" id="CAD5223671.1"/>
    </source>
</evidence>
<protein>
    <recommendedName>
        <fullName evidence="2">PH domain-containing protein</fullName>
    </recommendedName>
</protein>